<dbReference type="EMBL" id="KV426211">
    <property type="protein sequence ID" value="KZV84776.1"/>
    <property type="molecule type" value="Genomic_DNA"/>
</dbReference>
<evidence type="ECO:0000313" key="2">
    <source>
        <dbReference type="Proteomes" id="UP000077266"/>
    </source>
</evidence>
<organism evidence="1 2">
    <name type="scientific">Exidia glandulosa HHB12029</name>
    <dbReference type="NCBI Taxonomy" id="1314781"/>
    <lineage>
        <taxon>Eukaryota</taxon>
        <taxon>Fungi</taxon>
        <taxon>Dikarya</taxon>
        <taxon>Basidiomycota</taxon>
        <taxon>Agaricomycotina</taxon>
        <taxon>Agaricomycetes</taxon>
        <taxon>Auriculariales</taxon>
        <taxon>Exidiaceae</taxon>
        <taxon>Exidia</taxon>
    </lineage>
</organism>
<name>A0A165DKM3_EXIGL</name>
<protein>
    <submittedName>
        <fullName evidence="1">Uncharacterized protein</fullName>
    </submittedName>
</protein>
<proteinExistence type="predicted"/>
<evidence type="ECO:0000313" key="1">
    <source>
        <dbReference type="EMBL" id="KZV84776.1"/>
    </source>
</evidence>
<dbReference type="Proteomes" id="UP000077266">
    <property type="component" value="Unassembled WGS sequence"/>
</dbReference>
<gene>
    <name evidence="1" type="ORF">EXIGLDRAFT_841945</name>
</gene>
<keyword evidence="2" id="KW-1185">Reference proteome</keyword>
<dbReference type="AlphaFoldDB" id="A0A165DKM3"/>
<dbReference type="InParanoid" id="A0A165DKM3"/>
<sequence length="116" mass="12633">MAQSTPTVAARIEFHEDLQRQLEDRATTLRIAREQAHGALLRAERAVSEIDTKLADVDRRARELDETLSAFAATWILASRQLPHTSCLAGTGSSTTSSMRPTFAFPTTYPAFAGAG</sequence>
<reference evidence="1 2" key="1">
    <citation type="journal article" date="2016" name="Mol. Biol. Evol.">
        <title>Comparative Genomics of Early-Diverging Mushroom-Forming Fungi Provides Insights into the Origins of Lignocellulose Decay Capabilities.</title>
        <authorList>
            <person name="Nagy L.G."/>
            <person name="Riley R."/>
            <person name="Tritt A."/>
            <person name="Adam C."/>
            <person name="Daum C."/>
            <person name="Floudas D."/>
            <person name="Sun H."/>
            <person name="Yadav J.S."/>
            <person name="Pangilinan J."/>
            <person name="Larsson K.H."/>
            <person name="Matsuura K."/>
            <person name="Barry K."/>
            <person name="Labutti K."/>
            <person name="Kuo R."/>
            <person name="Ohm R.A."/>
            <person name="Bhattacharya S.S."/>
            <person name="Shirouzu T."/>
            <person name="Yoshinaga Y."/>
            <person name="Martin F.M."/>
            <person name="Grigoriev I.V."/>
            <person name="Hibbett D.S."/>
        </authorList>
    </citation>
    <scope>NUCLEOTIDE SEQUENCE [LARGE SCALE GENOMIC DNA]</scope>
    <source>
        <strain evidence="1 2">HHB12029</strain>
    </source>
</reference>
<accession>A0A165DKM3</accession>